<proteinExistence type="predicted"/>
<dbReference type="Proteomes" id="UP000198897">
    <property type="component" value="Unassembled WGS sequence"/>
</dbReference>
<sequence length="74" mass="8640">MYEGRDFSRLSMESKQDWQDGELGYFHYALSQTAPYLNSEGVTILREINEEIKRRGGLKQREAVWTSDASTFMN</sequence>
<evidence type="ECO:0000313" key="1">
    <source>
        <dbReference type="EMBL" id="SFG30373.1"/>
    </source>
</evidence>
<dbReference type="EMBL" id="FOOG01000033">
    <property type="protein sequence ID" value="SFG30373.1"/>
    <property type="molecule type" value="Genomic_DNA"/>
</dbReference>
<dbReference type="OrthoDB" id="2691543at2"/>
<dbReference type="RefSeq" id="WP_089753228.1">
    <property type="nucleotide sequence ID" value="NZ_FOOG01000033.1"/>
</dbReference>
<organism evidence="1 2">
    <name type="scientific">Halobacillus alkaliphilus</name>
    <dbReference type="NCBI Taxonomy" id="396056"/>
    <lineage>
        <taxon>Bacteria</taxon>
        <taxon>Bacillati</taxon>
        <taxon>Bacillota</taxon>
        <taxon>Bacilli</taxon>
        <taxon>Bacillales</taxon>
        <taxon>Bacillaceae</taxon>
        <taxon>Halobacillus</taxon>
    </lineage>
</organism>
<keyword evidence="2" id="KW-1185">Reference proteome</keyword>
<name>A0A1I2QRU6_9BACI</name>
<protein>
    <submittedName>
        <fullName evidence="1">Uncharacterized protein</fullName>
    </submittedName>
</protein>
<accession>A0A1I2QRU6</accession>
<reference evidence="2" key="1">
    <citation type="submission" date="2016-10" db="EMBL/GenBank/DDBJ databases">
        <authorList>
            <person name="Varghese N."/>
            <person name="Submissions S."/>
        </authorList>
    </citation>
    <scope>NUCLEOTIDE SEQUENCE [LARGE SCALE GENOMIC DNA]</scope>
    <source>
        <strain evidence="2">FP5</strain>
    </source>
</reference>
<evidence type="ECO:0000313" key="2">
    <source>
        <dbReference type="Proteomes" id="UP000198897"/>
    </source>
</evidence>
<gene>
    <name evidence="1" type="ORF">SAMN05216353_13315</name>
</gene>
<dbReference type="AlphaFoldDB" id="A0A1I2QRU6"/>